<dbReference type="CDD" id="cd22641">
    <property type="entry name" value="C24-like"/>
    <property type="match status" value="1"/>
</dbReference>
<keyword evidence="2" id="KW-1185">Reference proteome</keyword>
<name>A0A840KD86_9FLAO</name>
<protein>
    <submittedName>
        <fullName evidence="1">Uncharacterized protein</fullName>
    </submittedName>
</protein>
<organism evidence="1 2">
    <name type="scientific">Chryseobacterium defluvii</name>
    <dbReference type="NCBI Taxonomy" id="160396"/>
    <lineage>
        <taxon>Bacteria</taxon>
        <taxon>Pseudomonadati</taxon>
        <taxon>Bacteroidota</taxon>
        <taxon>Flavobacteriia</taxon>
        <taxon>Flavobacteriales</taxon>
        <taxon>Weeksellaceae</taxon>
        <taxon>Chryseobacterium group</taxon>
        <taxon>Chryseobacterium</taxon>
    </lineage>
</organism>
<comment type="caution">
    <text evidence="1">The sequence shown here is derived from an EMBL/GenBank/DDBJ whole genome shotgun (WGS) entry which is preliminary data.</text>
</comment>
<dbReference type="EMBL" id="JACHLE010000004">
    <property type="protein sequence ID" value="MBB4807469.1"/>
    <property type="molecule type" value="Genomic_DNA"/>
</dbReference>
<sequence>MRININFLQTGGVPLTNDLMATIMDAILTYNVLGDLAGNLTIISGCTITGQNVSPGVVIIDGDVLYFEGGTIVSTVYVHTEEFTKTFQDTTDKVLIIKKTVKFGSGATNHNWDDFIRLSTLKELQIELDGKADQTQVDNHEDRLIVLEKKTAPIINGGIVWAWFKPVAEIPAGWKECTNVRGKTIVGWNPNDNDFSTIGNSGGSKTVQLTVGQLPKIKFQYTRTLPWAAGSSGGFGGGGNQFNISTQDTNELGNNTPINIMIPHTIAAFIEPNF</sequence>
<proteinExistence type="predicted"/>
<reference evidence="1 2" key="1">
    <citation type="submission" date="2020-08" db="EMBL/GenBank/DDBJ databases">
        <title>Functional genomics of gut bacteria from endangered species of beetles.</title>
        <authorList>
            <person name="Carlos-Shanley C."/>
        </authorList>
    </citation>
    <scope>NUCLEOTIDE SEQUENCE [LARGE SCALE GENOMIC DNA]</scope>
    <source>
        <strain evidence="1 2">S00151</strain>
    </source>
</reference>
<dbReference type="Proteomes" id="UP000592180">
    <property type="component" value="Unassembled WGS sequence"/>
</dbReference>
<evidence type="ECO:0000313" key="2">
    <source>
        <dbReference type="Proteomes" id="UP000592180"/>
    </source>
</evidence>
<accession>A0A840KD86</accession>
<dbReference type="RefSeq" id="WP_184190413.1">
    <property type="nucleotide sequence ID" value="NZ_JACHLE010000004.1"/>
</dbReference>
<dbReference type="AlphaFoldDB" id="A0A840KD86"/>
<evidence type="ECO:0000313" key="1">
    <source>
        <dbReference type="EMBL" id="MBB4807469.1"/>
    </source>
</evidence>
<gene>
    <name evidence="1" type="ORF">HNP38_002775</name>
</gene>